<protein>
    <submittedName>
        <fullName evidence="4">MmgE/PrpD family protein</fullName>
    </submittedName>
</protein>
<feature type="domain" description="MmgE/PrpD N-terminal" evidence="2">
    <location>
        <begin position="11"/>
        <end position="246"/>
    </location>
</feature>
<organism evidence="4 5">
    <name type="scientific">Streptomyces rhizosphaericus</name>
    <dbReference type="NCBI Taxonomy" id="114699"/>
    <lineage>
        <taxon>Bacteria</taxon>
        <taxon>Bacillati</taxon>
        <taxon>Actinomycetota</taxon>
        <taxon>Actinomycetes</taxon>
        <taxon>Kitasatosporales</taxon>
        <taxon>Streptomycetaceae</taxon>
        <taxon>Streptomyces</taxon>
        <taxon>Streptomyces violaceusniger group</taxon>
    </lineage>
</organism>
<dbReference type="InterPro" id="IPR042183">
    <property type="entry name" value="MmgE/PrpD_sf_1"/>
</dbReference>
<evidence type="ECO:0000256" key="1">
    <source>
        <dbReference type="ARBA" id="ARBA00006174"/>
    </source>
</evidence>
<dbReference type="SUPFAM" id="SSF103378">
    <property type="entry name" value="2-methylcitrate dehydratase PrpD"/>
    <property type="match status" value="1"/>
</dbReference>
<dbReference type="InterPro" id="IPR005656">
    <property type="entry name" value="MmgE_PrpD"/>
</dbReference>
<dbReference type="GO" id="GO:0016829">
    <property type="term" value="F:lyase activity"/>
    <property type="evidence" value="ECO:0007669"/>
    <property type="project" value="InterPro"/>
</dbReference>
<feature type="domain" description="MmgE/PrpD C-terminal" evidence="3">
    <location>
        <begin position="270"/>
        <end position="432"/>
    </location>
</feature>
<dbReference type="Gene3D" id="1.10.4100.10">
    <property type="entry name" value="2-methylcitrate dehydratase PrpD"/>
    <property type="match status" value="1"/>
</dbReference>
<dbReference type="Pfam" id="PF03972">
    <property type="entry name" value="MmgE_PrpD_N"/>
    <property type="match status" value="1"/>
</dbReference>
<dbReference type="InterPro" id="IPR045337">
    <property type="entry name" value="MmgE_PrpD_C"/>
</dbReference>
<dbReference type="InterPro" id="IPR045336">
    <property type="entry name" value="MmgE_PrpD_N"/>
</dbReference>
<comment type="caution">
    <text evidence="4">The sequence shown here is derived from an EMBL/GenBank/DDBJ whole genome shotgun (WGS) entry which is preliminary data.</text>
</comment>
<comment type="similarity">
    <text evidence="1">Belongs to the PrpD family.</text>
</comment>
<dbReference type="AlphaFoldDB" id="A0A6G4A8V4"/>
<evidence type="ECO:0000259" key="3">
    <source>
        <dbReference type="Pfam" id="PF19305"/>
    </source>
</evidence>
<accession>A0A6G4A8V4</accession>
<dbReference type="Gene3D" id="3.30.1330.120">
    <property type="entry name" value="2-methylcitrate dehydratase PrpD"/>
    <property type="match status" value="1"/>
</dbReference>
<dbReference type="RefSeq" id="WP_164423110.1">
    <property type="nucleotide sequence ID" value="NZ_JAAIKT010000001.1"/>
</dbReference>
<dbReference type="Proteomes" id="UP000476310">
    <property type="component" value="Unassembled WGS sequence"/>
</dbReference>
<keyword evidence="5" id="KW-1185">Reference proteome</keyword>
<dbReference type="InterPro" id="IPR042188">
    <property type="entry name" value="MmgE/PrpD_sf_2"/>
</dbReference>
<proteinExistence type="inferred from homology"/>
<dbReference type="EMBL" id="JAAIKT010000001">
    <property type="protein sequence ID" value="NEW69264.1"/>
    <property type="molecule type" value="Genomic_DNA"/>
</dbReference>
<name>A0A6G4A8V4_9ACTN</name>
<dbReference type="Pfam" id="PF19305">
    <property type="entry name" value="MmgE_PrpD_C"/>
    <property type="match status" value="1"/>
</dbReference>
<evidence type="ECO:0000313" key="4">
    <source>
        <dbReference type="EMBL" id="NEW69264.1"/>
    </source>
</evidence>
<evidence type="ECO:0000313" key="5">
    <source>
        <dbReference type="Proteomes" id="UP000476310"/>
    </source>
</evidence>
<reference evidence="4" key="1">
    <citation type="submission" date="2020-02" db="EMBL/GenBank/DDBJ databases">
        <title>A new Streptomyces sp. for controlling soil-borne diseases.</title>
        <authorList>
            <person name="Li X."/>
            <person name="Tian Y."/>
            <person name="Gao K."/>
        </authorList>
    </citation>
    <scope>NUCLEOTIDE SEQUENCE [LARGE SCALE GENOMIC DNA]</scope>
    <source>
        <strain evidence="4">0250</strain>
    </source>
</reference>
<dbReference type="PANTHER" id="PTHR16943">
    <property type="entry name" value="2-METHYLCITRATE DEHYDRATASE-RELATED"/>
    <property type="match status" value="1"/>
</dbReference>
<gene>
    <name evidence="4" type="ORF">G4H13_02305</name>
</gene>
<sequence>MAGENAGATARFASFAHGVTLADIPAAVRDTAKQMILDWAGVTLAGSAEPLTDALIAAKRSAHDTGVATIVGKRATATVEGAALVNGAAAHALDFDDYFAEGVIHGSAPLAAALLAVGEDRRSTGEEFLASFLVGYEVHAHLSTVIGQPLIHRGYHPTGVLTHLGTAVGVGKLIDLDIENLSRCLGIASTQAAGLLASFGTMCKSLHTGKAAADGVLSALLAEAGFTGSSRILDGDRGLPTVLAGAEPDLPVGLELGSRWLILESAIKPYAACGAIHAAIDAAIELSKDVRPQHVTQVQCGVSAITIHAASIAEPATGLESKFSTQYAVAAALTAGRSPASDFTDAAVLRPDVRDLMSKVSLLDTYERITEAKVRVTRSDGSTVERKVDWAKGSPGNPMTHADTIEKFFELAEPVIGHHRAREVVSMIDALEEQPDIGRLAQALSIR</sequence>
<evidence type="ECO:0000259" key="2">
    <source>
        <dbReference type="Pfam" id="PF03972"/>
    </source>
</evidence>
<dbReference type="InterPro" id="IPR036148">
    <property type="entry name" value="MmgE/PrpD_sf"/>
</dbReference>
<dbReference type="PANTHER" id="PTHR16943:SF8">
    <property type="entry name" value="2-METHYLCITRATE DEHYDRATASE"/>
    <property type="match status" value="1"/>
</dbReference>